<dbReference type="Gene3D" id="3.40.50.720">
    <property type="entry name" value="NAD(P)-binding Rossmann-like Domain"/>
    <property type="match status" value="1"/>
</dbReference>
<dbReference type="Proteomes" id="UP001601992">
    <property type="component" value="Unassembled WGS sequence"/>
</dbReference>
<evidence type="ECO:0000313" key="6">
    <source>
        <dbReference type="Proteomes" id="UP001601992"/>
    </source>
</evidence>
<dbReference type="RefSeq" id="WP_387405144.1">
    <property type="nucleotide sequence ID" value="NZ_JBIAQY010000009.1"/>
</dbReference>
<dbReference type="EMBL" id="JBIAQY010000009">
    <property type="protein sequence ID" value="MFF3571020.1"/>
    <property type="molecule type" value="Genomic_DNA"/>
</dbReference>
<dbReference type="InterPro" id="IPR020904">
    <property type="entry name" value="Sc_DH/Rdtase_CS"/>
</dbReference>
<organism evidence="5 6">
    <name type="scientific">Nocardia jiangxiensis</name>
    <dbReference type="NCBI Taxonomy" id="282685"/>
    <lineage>
        <taxon>Bacteria</taxon>
        <taxon>Bacillati</taxon>
        <taxon>Actinomycetota</taxon>
        <taxon>Actinomycetes</taxon>
        <taxon>Mycobacteriales</taxon>
        <taxon>Nocardiaceae</taxon>
        <taxon>Nocardia</taxon>
    </lineage>
</organism>
<sequence>MSDTNRADQGRSPDSRATAAGRVAVVTGGASGMGRSICESFAAHGYRTAVLDIDGTAADEVAEKLRVDGATALAHAVDVTDREAVFEAMREVRAEFGPIDILVTSAGLVGFAPFTEITPQDWHRIVEVNLTGTFHCAQAVIPDMLAAGWGRIVTISSSSAQRGSPGMVHYTASKGAVVAMTKALAREYAPCGITVNTIPPSGIDTPMSRRSQETGNLPDNATMAKAIPVGRLGAGADIAAACLFLCSEQAGYITGQVLGVNGGSVI</sequence>
<evidence type="ECO:0000256" key="2">
    <source>
        <dbReference type="ARBA" id="ARBA00023002"/>
    </source>
</evidence>
<comment type="similarity">
    <text evidence="1">Belongs to the short-chain dehydrogenases/reductases (SDR) family.</text>
</comment>
<evidence type="ECO:0000313" key="5">
    <source>
        <dbReference type="EMBL" id="MFF3571020.1"/>
    </source>
</evidence>
<dbReference type="SMART" id="SM00822">
    <property type="entry name" value="PKS_KR"/>
    <property type="match status" value="1"/>
</dbReference>
<dbReference type="Pfam" id="PF13561">
    <property type="entry name" value="adh_short_C2"/>
    <property type="match status" value="1"/>
</dbReference>
<dbReference type="PANTHER" id="PTHR42760:SF133">
    <property type="entry name" value="3-OXOACYL-[ACYL-CARRIER-PROTEIN] REDUCTASE"/>
    <property type="match status" value="1"/>
</dbReference>
<reference evidence="5 6" key="1">
    <citation type="submission" date="2024-10" db="EMBL/GenBank/DDBJ databases">
        <title>The Natural Products Discovery Center: Release of the First 8490 Sequenced Strains for Exploring Actinobacteria Biosynthetic Diversity.</title>
        <authorList>
            <person name="Kalkreuter E."/>
            <person name="Kautsar S.A."/>
            <person name="Yang D."/>
            <person name="Bader C.D."/>
            <person name="Teijaro C.N."/>
            <person name="Fluegel L."/>
            <person name="Davis C.M."/>
            <person name="Simpson J.R."/>
            <person name="Lauterbach L."/>
            <person name="Steele A.D."/>
            <person name="Gui C."/>
            <person name="Meng S."/>
            <person name="Li G."/>
            <person name="Viehrig K."/>
            <person name="Ye F."/>
            <person name="Su P."/>
            <person name="Kiefer A.F."/>
            <person name="Nichols A."/>
            <person name="Cepeda A.J."/>
            <person name="Yan W."/>
            <person name="Fan B."/>
            <person name="Jiang Y."/>
            <person name="Adhikari A."/>
            <person name="Zheng C.-J."/>
            <person name="Schuster L."/>
            <person name="Cowan T.M."/>
            <person name="Smanski M.J."/>
            <person name="Chevrette M.G."/>
            <person name="De Carvalho L.P.S."/>
            <person name="Shen B."/>
        </authorList>
    </citation>
    <scope>NUCLEOTIDE SEQUENCE [LARGE SCALE GENOMIC DNA]</scope>
    <source>
        <strain evidence="5 6">NPDC002593</strain>
    </source>
</reference>
<feature type="domain" description="Ketoreductase" evidence="4">
    <location>
        <begin position="22"/>
        <end position="201"/>
    </location>
</feature>
<evidence type="ECO:0000256" key="1">
    <source>
        <dbReference type="ARBA" id="ARBA00006484"/>
    </source>
</evidence>
<keyword evidence="6" id="KW-1185">Reference proteome</keyword>
<feature type="region of interest" description="Disordered" evidence="3">
    <location>
        <begin position="1"/>
        <end position="20"/>
    </location>
</feature>
<dbReference type="PANTHER" id="PTHR42760">
    <property type="entry name" value="SHORT-CHAIN DEHYDROGENASES/REDUCTASES FAMILY MEMBER"/>
    <property type="match status" value="1"/>
</dbReference>
<protein>
    <submittedName>
        <fullName evidence="5">SDR family NAD(P)-dependent oxidoreductase</fullName>
        <ecNumber evidence="5">1.1.1.-</ecNumber>
    </submittedName>
</protein>
<accession>A0ABW6S3Z4</accession>
<dbReference type="InterPro" id="IPR002347">
    <property type="entry name" value="SDR_fam"/>
</dbReference>
<dbReference type="NCBIfam" id="NF009466">
    <property type="entry name" value="PRK12826.1-2"/>
    <property type="match status" value="1"/>
</dbReference>
<dbReference type="PRINTS" id="PR00080">
    <property type="entry name" value="SDRFAMILY"/>
</dbReference>
<proteinExistence type="inferred from homology"/>
<evidence type="ECO:0000259" key="4">
    <source>
        <dbReference type="SMART" id="SM00822"/>
    </source>
</evidence>
<evidence type="ECO:0000256" key="3">
    <source>
        <dbReference type="SAM" id="MobiDB-lite"/>
    </source>
</evidence>
<dbReference type="SUPFAM" id="SSF51735">
    <property type="entry name" value="NAD(P)-binding Rossmann-fold domains"/>
    <property type="match status" value="1"/>
</dbReference>
<keyword evidence="2 5" id="KW-0560">Oxidoreductase</keyword>
<comment type="caution">
    <text evidence="5">The sequence shown here is derived from an EMBL/GenBank/DDBJ whole genome shotgun (WGS) entry which is preliminary data.</text>
</comment>
<dbReference type="GO" id="GO:0016491">
    <property type="term" value="F:oxidoreductase activity"/>
    <property type="evidence" value="ECO:0007669"/>
    <property type="project" value="UniProtKB-KW"/>
</dbReference>
<dbReference type="EC" id="1.1.1.-" evidence="5"/>
<dbReference type="PROSITE" id="PS00061">
    <property type="entry name" value="ADH_SHORT"/>
    <property type="match status" value="1"/>
</dbReference>
<dbReference type="NCBIfam" id="NF005559">
    <property type="entry name" value="PRK07231.1"/>
    <property type="match status" value="1"/>
</dbReference>
<dbReference type="InterPro" id="IPR036291">
    <property type="entry name" value="NAD(P)-bd_dom_sf"/>
</dbReference>
<gene>
    <name evidence="5" type="ORF">ACFYXQ_24885</name>
</gene>
<feature type="compositionally biased region" description="Basic and acidic residues" evidence="3">
    <location>
        <begin position="1"/>
        <end position="14"/>
    </location>
</feature>
<dbReference type="InterPro" id="IPR057326">
    <property type="entry name" value="KR_dom"/>
</dbReference>
<name>A0ABW6S3Z4_9NOCA</name>
<dbReference type="PRINTS" id="PR00081">
    <property type="entry name" value="GDHRDH"/>
</dbReference>